<accession>A0ABX9I720</accession>
<dbReference type="Pfam" id="PF14253">
    <property type="entry name" value="AbiH"/>
    <property type="match status" value="1"/>
</dbReference>
<dbReference type="Proteomes" id="UP000254492">
    <property type="component" value="Unassembled WGS sequence"/>
</dbReference>
<proteinExistence type="predicted"/>
<sequence length="331" mass="38593">MSNLLIIGNGFDMKHGLQTGYDSFKDYLEIKKKSCSDFDSVKESPDGDIYLEEDDAATILFELLNNTNEDWAEFEKMLGSINYEYLDNQVQPFFQKDRWTGELDENYSASDENAISVYECPYLAFKYHLIPLFKEWLESKEIKSSKFEKNKLDDIKKSTIDKLISPETLIINFNYTNTVEKLYGEKLNENNVLHIHGTIDNDDIVLGHLKEGKVFDNKYFSASEYQKKIYDLLIKNTEKGQDVLKRFIANHQFEKVDKVYIIGHSVSEVDKGYFTKLAGSTSDVTLFLDKYQYEHAGKNKNKLFNRIENVWNDNRNGNNKEIQIKCIDLEK</sequence>
<dbReference type="RefSeq" id="WP_115470303.1">
    <property type="nucleotide sequence ID" value="NZ_BJEC01000014.1"/>
</dbReference>
<comment type="caution">
    <text evidence="1">The sequence shown here is derived from an EMBL/GenBank/DDBJ whole genome shotgun (WGS) entry which is preliminary data.</text>
</comment>
<dbReference type="InterPro" id="IPR025935">
    <property type="entry name" value="AbiH"/>
</dbReference>
<organism evidence="1 2">
    <name type="scientific">Weissella thailandensis</name>
    <dbReference type="NCBI Taxonomy" id="89061"/>
    <lineage>
        <taxon>Bacteria</taxon>
        <taxon>Bacillati</taxon>
        <taxon>Bacillota</taxon>
        <taxon>Bacilli</taxon>
        <taxon>Lactobacillales</taxon>
        <taxon>Lactobacillaceae</taxon>
        <taxon>Weissella</taxon>
    </lineage>
</organism>
<evidence type="ECO:0008006" key="3">
    <source>
        <dbReference type="Google" id="ProtNLM"/>
    </source>
</evidence>
<name>A0ABX9I720_9LACO</name>
<gene>
    <name evidence="1" type="ORF">DWV05_00830</name>
</gene>
<protein>
    <recommendedName>
        <fullName evidence="3">Bacteriophage abortive infection AbiH</fullName>
    </recommendedName>
</protein>
<evidence type="ECO:0000313" key="2">
    <source>
        <dbReference type="Proteomes" id="UP000254492"/>
    </source>
</evidence>
<evidence type="ECO:0000313" key="1">
    <source>
        <dbReference type="EMBL" id="RDS60481.1"/>
    </source>
</evidence>
<dbReference type="EMBL" id="QRAY01000001">
    <property type="protein sequence ID" value="RDS60481.1"/>
    <property type="molecule type" value="Genomic_DNA"/>
</dbReference>
<reference evidence="1 2" key="1">
    <citation type="submission" date="2018-07" db="EMBL/GenBank/DDBJ databases">
        <title>Genome-based reclassification of Weissella jogaejeotgali as Weissella thailandensis.</title>
        <authorList>
            <person name="Chun J."/>
            <person name="Kim B.-Y."/>
            <person name="Kwak M.-J."/>
        </authorList>
    </citation>
    <scope>NUCLEOTIDE SEQUENCE [LARGE SCALE GENOMIC DNA]</scope>
    <source>
        <strain evidence="1 2">KCTC 3751</strain>
    </source>
</reference>
<keyword evidence="2" id="KW-1185">Reference proteome</keyword>